<dbReference type="InterPro" id="IPR025691">
    <property type="entry name" value="GspL_pp_dom"/>
</dbReference>
<keyword evidence="6" id="KW-0812">Transmembrane</keyword>
<dbReference type="Proteomes" id="UP001501321">
    <property type="component" value="Unassembled WGS sequence"/>
</dbReference>
<evidence type="ECO:0000259" key="12">
    <source>
        <dbReference type="Pfam" id="PF12693"/>
    </source>
</evidence>
<name>A0ABP8QI17_9GAMM</name>
<dbReference type="Pfam" id="PF05134">
    <property type="entry name" value="T2SSL"/>
    <property type="match status" value="1"/>
</dbReference>
<dbReference type="Pfam" id="PF12693">
    <property type="entry name" value="GspL_C"/>
    <property type="match status" value="1"/>
</dbReference>
<organism evidence="13 14">
    <name type="scientific">Pseudaeromonas paramecii</name>
    <dbReference type="NCBI Taxonomy" id="2138166"/>
    <lineage>
        <taxon>Bacteria</taxon>
        <taxon>Pseudomonadati</taxon>
        <taxon>Pseudomonadota</taxon>
        <taxon>Gammaproteobacteria</taxon>
        <taxon>Aeromonadales</taxon>
        <taxon>Aeromonadaceae</taxon>
        <taxon>Pseudaeromonas</taxon>
    </lineage>
</organism>
<proteinExistence type="inferred from homology"/>
<comment type="caution">
    <text evidence="13">The sequence shown here is derived from an EMBL/GenBank/DDBJ whole genome shotgun (WGS) entry which is preliminary data.</text>
</comment>
<comment type="subcellular location">
    <subcellularLocation>
        <location evidence="1">Cell inner membrane</location>
        <topology evidence="1">Single-pass membrane protein</topology>
    </subcellularLocation>
</comment>
<evidence type="ECO:0000256" key="1">
    <source>
        <dbReference type="ARBA" id="ARBA00004377"/>
    </source>
</evidence>
<keyword evidence="3 10" id="KW-0813">Transport</keyword>
<evidence type="ECO:0000256" key="7">
    <source>
        <dbReference type="ARBA" id="ARBA00022927"/>
    </source>
</evidence>
<keyword evidence="4" id="KW-1003">Cell membrane</keyword>
<evidence type="ECO:0000256" key="8">
    <source>
        <dbReference type="ARBA" id="ARBA00022989"/>
    </source>
</evidence>
<keyword evidence="7 10" id="KW-0653">Protein transport</keyword>
<dbReference type="InterPro" id="IPR024230">
    <property type="entry name" value="GspL_cyto_dom"/>
</dbReference>
<dbReference type="Gene3D" id="3.30.420.380">
    <property type="match status" value="1"/>
</dbReference>
<gene>
    <name evidence="13" type="primary">exeL</name>
    <name evidence="13" type="ORF">GCM10023095_27450</name>
</gene>
<evidence type="ECO:0000256" key="9">
    <source>
        <dbReference type="ARBA" id="ARBA00023136"/>
    </source>
</evidence>
<comment type="similarity">
    <text evidence="2 10">Belongs to the GSP L family.</text>
</comment>
<protein>
    <recommendedName>
        <fullName evidence="10">Type II secretion system protein L</fullName>
        <shortName evidence="10">T2SS protein L</shortName>
    </recommendedName>
</protein>
<accession>A0ABP8QI17</accession>
<evidence type="ECO:0000313" key="13">
    <source>
        <dbReference type="EMBL" id="GAA4502597.1"/>
    </source>
</evidence>
<dbReference type="PIRSF" id="PIRSF015761">
    <property type="entry name" value="Protein_L"/>
    <property type="match status" value="1"/>
</dbReference>
<evidence type="ECO:0000256" key="5">
    <source>
        <dbReference type="ARBA" id="ARBA00022519"/>
    </source>
</evidence>
<dbReference type="RefSeq" id="WP_345014105.1">
    <property type="nucleotide sequence ID" value="NZ_BAABFC010000021.1"/>
</dbReference>
<dbReference type="SUPFAM" id="SSF53067">
    <property type="entry name" value="Actin-like ATPase domain"/>
    <property type="match status" value="2"/>
</dbReference>
<evidence type="ECO:0000256" key="4">
    <source>
        <dbReference type="ARBA" id="ARBA00022475"/>
    </source>
</evidence>
<dbReference type="Gene3D" id="3.30.1360.100">
    <property type="entry name" value="General secretion pathway protein M, EpsM"/>
    <property type="match status" value="1"/>
</dbReference>
<evidence type="ECO:0000256" key="6">
    <source>
        <dbReference type="ARBA" id="ARBA00022692"/>
    </source>
</evidence>
<dbReference type="EMBL" id="BAABFC010000021">
    <property type="protein sequence ID" value="GAA4502597.1"/>
    <property type="molecule type" value="Genomic_DNA"/>
</dbReference>
<dbReference type="Gene3D" id="3.30.420.370">
    <property type="match status" value="1"/>
</dbReference>
<dbReference type="CDD" id="cd24017">
    <property type="entry name" value="ASKHA_T2SSL_N"/>
    <property type="match status" value="1"/>
</dbReference>
<dbReference type="InterPro" id="IPR007812">
    <property type="entry name" value="T2SS_protein-GspL"/>
</dbReference>
<keyword evidence="8" id="KW-1133">Transmembrane helix</keyword>
<keyword evidence="9" id="KW-0472">Membrane</keyword>
<reference evidence="14" key="1">
    <citation type="journal article" date="2019" name="Int. J. Syst. Evol. Microbiol.">
        <title>The Global Catalogue of Microorganisms (GCM) 10K type strain sequencing project: providing services to taxonomists for standard genome sequencing and annotation.</title>
        <authorList>
            <consortium name="The Broad Institute Genomics Platform"/>
            <consortium name="The Broad Institute Genome Sequencing Center for Infectious Disease"/>
            <person name="Wu L."/>
            <person name="Ma J."/>
        </authorList>
    </citation>
    <scope>NUCLEOTIDE SEQUENCE [LARGE SCALE GENOMIC DNA]</scope>
    <source>
        <strain evidence="14">JCM 32226</strain>
    </source>
</reference>
<feature type="domain" description="GspL periplasmic" evidence="12">
    <location>
        <begin position="238"/>
        <end position="393"/>
    </location>
</feature>
<evidence type="ECO:0000259" key="11">
    <source>
        <dbReference type="Pfam" id="PF05134"/>
    </source>
</evidence>
<keyword evidence="14" id="KW-1185">Reference proteome</keyword>
<keyword evidence="5" id="KW-0997">Cell inner membrane</keyword>
<evidence type="ECO:0000313" key="14">
    <source>
        <dbReference type="Proteomes" id="UP001501321"/>
    </source>
</evidence>
<evidence type="ECO:0000256" key="2">
    <source>
        <dbReference type="ARBA" id="ARBA00005318"/>
    </source>
</evidence>
<sequence>MSEIVVIRLGSQARDPIPWLVWDPAGDEVIASGVLPGAAHLNQLHERAGGRPLHVLVSAADLAFRQVTVPGRLTRQSLKALPYLLEEELASDVDALHLVLLEQQGQQVDLVAVENKRMDSWLAWLTETGLQARSLLPDVLCLPWQDDRWSAVPLEGQWLIRRSASAGMVVEPDWLDPLLVRIDPTPRIASYGPVPDGAPGEWQAEPPVLAMQLLAAGVLGNRANLLTGAHRRQPEWARLWQPWRKVAIAAGVCLLVVLANLGSERWQLAQQEQALKVQIDGVYRQLFPADKRLIDPRSQLKQHLAVLEGAAGQQGLLQMLQQLHPVLAKLPDLRPLTLRYDGKQQELRMQMSAAGFDSFERFRAQVADTFEVKPAELRSEGNRVTGTLILRSKS</sequence>
<feature type="domain" description="GspL cytoplasmic actin-ATPase-like" evidence="11">
    <location>
        <begin position="6"/>
        <end position="232"/>
    </location>
</feature>
<evidence type="ECO:0000256" key="3">
    <source>
        <dbReference type="ARBA" id="ARBA00022448"/>
    </source>
</evidence>
<comment type="function">
    <text evidence="10">Inner membrane component of the type II secretion system required for the energy-dependent secretion of extracellular factors such as proteases and toxins from the periplasm.</text>
</comment>
<evidence type="ECO:0000256" key="10">
    <source>
        <dbReference type="PIRNR" id="PIRNR015761"/>
    </source>
</evidence>
<dbReference type="NCBIfam" id="TIGR01709">
    <property type="entry name" value="typeII_sec_gspL"/>
    <property type="match status" value="1"/>
</dbReference>
<dbReference type="InterPro" id="IPR043129">
    <property type="entry name" value="ATPase_NBD"/>
</dbReference>